<organism evidence="5 6">
    <name type="scientific">Lolium multiflorum</name>
    <name type="common">Italian ryegrass</name>
    <name type="synonym">Lolium perenne subsp. multiflorum</name>
    <dbReference type="NCBI Taxonomy" id="4521"/>
    <lineage>
        <taxon>Eukaryota</taxon>
        <taxon>Viridiplantae</taxon>
        <taxon>Streptophyta</taxon>
        <taxon>Embryophyta</taxon>
        <taxon>Tracheophyta</taxon>
        <taxon>Spermatophyta</taxon>
        <taxon>Magnoliopsida</taxon>
        <taxon>Liliopsida</taxon>
        <taxon>Poales</taxon>
        <taxon>Poaceae</taxon>
        <taxon>BOP clade</taxon>
        <taxon>Pooideae</taxon>
        <taxon>Poodae</taxon>
        <taxon>Poeae</taxon>
        <taxon>Poeae Chloroplast Group 2 (Poeae type)</taxon>
        <taxon>Loliodinae</taxon>
        <taxon>Loliinae</taxon>
        <taxon>Lolium</taxon>
    </lineage>
</organism>
<name>A0AAD8WMM8_LOLMU</name>
<comment type="similarity">
    <text evidence="3">Belongs to the GRAS family.</text>
</comment>
<dbReference type="AlphaFoldDB" id="A0AAD8WMM8"/>
<feature type="region of interest" description="VHIID" evidence="3">
    <location>
        <begin position="345"/>
        <end position="410"/>
    </location>
</feature>
<feature type="region of interest" description="Disordered" evidence="4">
    <location>
        <begin position="78"/>
        <end position="104"/>
    </location>
</feature>
<dbReference type="Pfam" id="PF03514">
    <property type="entry name" value="GRAS"/>
    <property type="match status" value="1"/>
</dbReference>
<evidence type="ECO:0000256" key="3">
    <source>
        <dbReference type="PROSITE-ProRule" id="PRU01191"/>
    </source>
</evidence>
<evidence type="ECO:0000313" key="6">
    <source>
        <dbReference type="Proteomes" id="UP001231189"/>
    </source>
</evidence>
<feature type="compositionally biased region" description="Low complexity" evidence="4">
    <location>
        <begin position="78"/>
        <end position="102"/>
    </location>
</feature>
<evidence type="ECO:0000256" key="2">
    <source>
        <dbReference type="ARBA" id="ARBA00023163"/>
    </source>
</evidence>
<comment type="caution">
    <text evidence="3">Lacks conserved residue(s) required for the propagation of feature annotation.</text>
</comment>
<sequence>MGEMPEEPLVRPEPAYPCFLSDLPPTLDGDGSSFDDLSLPYIARLLMEDNLEDRFFYMYPDHPALLRAQLPFAQILADDSGSSNGGNSDSPSSSDATAPALSGSGAAGDIHGGSAFLDVEQDQSKIVAFPSQTTSGFFKCLLPADQEMLNLAFLKGMEEAKKFLPSNGSFAVEGEGVVDRVLAGGRRKSRYDGEAEAGRASKVMTPELEEDGARELLDQMMFQEDGICMKGLANDLPHTAIGKKKKSGNNKKKKAQRRSGDSDEMLDLQTLLLRCAQAVSNDDRRSTTELLKQIKSGSSPKGDAAQRLAHYFVEGLEARLAGTGSQLYQSLVARPIMVVDFLKAQHLFMSACCCKRVAYTFANKTIYDAAAGKSRLHIVDYGLNYGAQWPGLLRALAAREGGPPEVRITGIDLPQPGFHGDYNIHATGRRLSSCARMLGVPFRFRGIGAKRETIKVQDLDIDRGEVLIVISLCHFRNLMDEQDLGFAGPNPRDQVLSNIREMRPDMFIHGILNGSYGATYFPTRFREALFHYSAQFDLLDATVPRESNERMLLERDLFGRSILNVVACEGADRVERPEIYKQWQLRNHRAGLRQLPLVPEVVQLVLDKVRDNYHKNFVVDADQRWLVHRWKGRVLYAWSTWVADDVASDS</sequence>
<gene>
    <name evidence="5" type="ORF">QYE76_053539</name>
</gene>
<feature type="short sequence motif" description="VHIID" evidence="3">
    <location>
        <begin position="376"/>
        <end position="380"/>
    </location>
</feature>
<dbReference type="EMBL" id="JAUUTY010000003">
    <property type="protein sequence ID" value="KAK1665380.1"/>
    <property type="molecule type" value="Genomic_DNA"/>
</dbReference>
<evidence type="ECO:0000313" key="5">
    <source>
        <dbReference type="EMBL" id="KAK1665380.1"/>
    </source>
</evidence>
<dbReference type="PANTHER" id="PTHR31636">
    <property type="entry name" value="OSJNBA0084A10.13 PROTEIN-RELATED"/>
    <property type="match status" value="1"/>
</dbReference>
<keyword evidence="2" id="KW-0804">Transcription</keyword>
<keyword evidence="6" id="KW-1185">Reference proteome</keyword>
<evidence type="ECO:0000256" key="1">
    <source>
        <dbReference type="ARBA" id="ARBA00023015"/>
    </source>
</evidence>
<dbReference type="Proteomes" id="UP001231189">
    <property type="component" value="Unassembled WGS sequence"/>
</dbReference>
<feature type="region of interest" description="SAW" evidence="3">
    <location>
        <begin position="567"/>
        <end position="642"/>
    </location>
</feature>
<reference evidence="5" key="1">
    <citation type="submission" date="2023-07" db="EMBL/GenBank/DDBJ databases">
        <title>A chromosome-level genome assembly of Lolium multiflorum.</title>
        <authorList>
            <person name="Chen Y."/>
            <person name="Copetti D."/>
            <person name="Kolliker R."/>
            <person name="Studer B."/>
        </authorList>
    </citation>
    <scope>NUCLEOTIDE SEQUENCE</scope>
    <source>
        <strain evidence="5">02402/16</strain>
        <tissue evidence="5">Leaf</tissue>
    </source>
</reference>
<evidence type="ECO:0000256" key="4">
    <source>
        <dbReference type="SAM" id="MobiDB-lite"/>
    </source>
</evidence>
<feature type="region of interest" description="Leucine repeat I (LRI)" evidence="3">
    <location>
        <begin position="266"/>
        <end position="326"/>
    </location>
</feature>
<dbReference type="InterPro" id="IPR005202">
    <property type="entry name" value="TF_GRAS"/>
</dbReference>
<accession>A0AAD8WMM8</accession>
<dbReference type="PROSITE" id="PS50985">
    <property type="entry name" value="GRAS"/>
    <property type="match status" value="1"/>
</dbReference>
<keyword evidence="1" id="KW-0805">Transcription regulation</keyword>
<feature type="region of interest" description="Disordered" evidence="4">
    <location>
        <begin position="239"/>
        <end position="263"/>
    </location>
</feature>
<comment type="caution">
    <text evidence="5">The sequence shown here is derived from an EMBL/GenBank/DDBJ whole genome shotgun (WGS) entry which is preliminary data.</text>
</comment>
<proteinExistence type="inferred from homology"/>
<feature type="compositionally biased region" description="Basic residues" evidence="4">
    <location>
        <begin position="241"/>
        <end position="257"/>
    </location>
</feature>
<protein>
    <recommendedName>
        <fullName evidence="7">Scarecrow-like protein 9</fullName>
    </recommendedName>
</protein>
<evidence type="ECO:0008006" key="7">
    <source>
        <dbReference type="Google" id="ProtNLM"/>
    </source>
</evidence>
<feature type="region of interest" description="Leucine repeat II (LRII)" evidence="3">
    <location>
        <begin position="426"/>
        <end position="458"/>
    </location>
</feature>